<dbReference type="Gene3D" id="3.30.559.10">
    <property type="entry name" value="Chloramphenicol acetyltransferase-like domain"/>
    <property type="match status" value="1"/>
</dbReference>
<dbReference type="Gene3D" id="3.30.559.30">
    <property type="entry name" value="Nonribosomal peptide synthetase, condensation domain"/>
    <property type="match status" value="1"/>
</dbReference>
<feature type="non-terminal residue" evidence="2">
    <location>
        <position position="365"/>
    </location>
</feature>
<organism evidence="2 3">
    <name type="scientific">Crocosphaera chwakensis CCY0110</name>
    <dbReference type="NCBI Taxonomy" id="391612"/>
    <lineage>
        <taxon>Bacteria</taxon>
        <taxon>Bacillati</taxon>
        <taxon>Cyanobacteriota</taxon>
        <taxon>Cyanophyceae</taxon>
        <taxon>Oscillatoriophycideae</taxon>
        <taxon>Chroococcales</taxon>
        <taxon>Aphanothecaceae</taxon>
        <taxon>Crocosphaera</taxon>
        <taxon>Crocosphaera chwakensis</taxon>
    </lineage>
</organism>
<dbReference type="GO" id="GO:0008610">
    <property type="term" value="P:lipid biosynthetic process"/>
    <property type="evidence" value="ECO:0007669"/>
    <property type="project" value="UniProtKB-ARBA"/>
</dbReference>
<proteinExistence type="predicted"/>
<dbReference type="GO" id="GO:0044550">
    <property type="term" value="P:secondary metabolite biosynthetic process"/>
    <property type="evidence" value="ECO:0007669"/>
    <property type="project" value="TreeGrafter"/>
</dbReference>
<sequence>QNVFQLAKDNLFSVTLLQLESELYWLFFNIHHIIFDGWSYEILQRELFTLYQAYSQEKSSPLSSLPIQYADFSLWQHRCLTAKNLASQVNYWKEQLGETLPILELPTDRPRPKIQTYKGATKTFTLSSELTASIKAFSQREGVTIFMTLLAAFKVLLGRYSGQKDIIVGTAIAGRRHKEIENLIGFFVNTLALRSQLSNHFSLRELLTQTKQICLDAYANQDVQFEKLVEILQPERDLSYSPIFQVMFVLQNTEMNELKLPKLTVTNLETSRQTAKFDMTLSIEESQEELIGEWEYNRDLFDSMTIERMIKHYQVLISALLTNSQENIWKVPLLTEREKKQLLVEWNQTQTNYPKINQLIDYLKT</sequence>
<feature type="non-terminal residue" evidence="2">
    <location>
        <position position="1"/>
    </location>
</feature>
<dbReference type="Proteomes" id="UP000003781">
    <property type="component" value="Unassembled WGS sequence"/>
</dbReference>
<name>A3J047_9CHRO</name>
<keyword evidence="3" id="KW-1185">Reference proteome</keyword>
<gene>
    <name evidence="2" type="ORF">CY0110_30036</name>
</gene>
<dbReference type="InterPro" id="IPR001242">
    <property type="entry name" value="Condensation_dom"/>
</dbReference>
<dbReference type="GO" id="GO:0003824">
    <property type="term" value="F:catalytic activity"/>
    <property type="evidence" value="ECO:0007669"/>
    <property type="project" value="InterPro"/>
</dbReference>
<dbReference type="GO" id="GO:0031177">
    <property type="term" value="F:phosphopantetheine binding"/>
    <property type="evidence" value="ECO:0007669"/>
    <property type="project" value="TreeGrafter"/>
</dbReference>
<comment type="caution">
    <text evidence="2">The sequence shown here is derived from an EMBL/GenBank/DDBJ whole genome shotgun (WGS) entry which is preliminary data.</text>
</comment>
<evidence type="ECO:0000313" key="2">
    <source>
        <dbReference type="EMBL" id="EAZ87900.1"/>
    </source>
</evidence>
<dbReference type="SUPFAM" id="SSF52777">
    <property type="entry name" value="CoA-dependent acyltransferases"/>
    <property type="match status" value="2"/>
</dbReference>
<accession>A3J047</accession>
<dbReference type="Pfam" id="PF00668">
    <property type="entry name" value="Condensation"/>
    <property type="match status" value="1"/>
</dbReference>
<dbReference type="GO" id="GO:0005829">
    <property type="term" value="C:cytosol"/>
    <property type="evidence" value="ECO:0007669"/>
    <property type="project" value="TreeGrafter"/>
</dbReference>
<evidence type="ECO:0000313" key="3">
    <source>
        <dbReference type="Proteomes" id="UP000003781"/>
    </source>
</evidence>
<dbReference type="CDD" id="cd19531">
    <property type="entry name" value="LCL_NRPS-like"/>
    <property type="match status" value="1"/>
</dbReference>
<dbReference type="PANTHER" id="PTHR45527:SF1">
    <property type="entry name" value="FATTY ACID SYNTHASE"/>
    <property type="match status" value="1"/>
</dbReference>
<dbReference type="RefSeq" id="WP_008279012.1">
    <property type="nucleotide sequence ID" value="NZ_AAXW01000160.1"/>
</dbReference>
<dbReference type="AlphaFoldDB" id="A3J047"/>
<dbReference type="PANTHER" id="PTHR45527">
    <property type="entry name" value="NONRIBOSOMAL PEPTIDE SYNTHETASE"/>
    <property type="match status" value="1"/>
</dbReference>
<feature type="domain" description="Condensation" evidence="1">
    <location>
        <begin position="2"/>
        <end position="343"/>
    </location>
</feature>
<dbReference type="EMBL" id="AAXW01000160">
    <property type="protein sequence ID" value="EAZ87900.1"/>
    <property type="molecule type" value="Genomic_DNA"/>
</dbReference>
<dbReference type="GO" id="GO:0043041">
    <property type="term" value="P:amino acid activation for nonribosomal peptide biosynthetic process"/>
    <property type="evidence" value="ECO:0007669"/>
    <property type="project" value="TreeGrafter"/>
</dbReference>
<dbReference type="eggNOG" id="COG1020">
    <property type="taxonomic scope" value="Bacteria"/>
</dbReference>
<dbReference type="InterPro" id="IPR023213">
    <property type="entry name" value="CAT-like_dom_sf"/>
</dbReference>
<reference evidence="2 3" key="1">
    <citation type="submission" date="2007-03" db="EMBL/GenBank/DDBJ databases">
        <authorList>
            <person name="Stal L."/>
            <person name="Ferriera S."/>
            <person name="Johnson J."/>
            <person name="Kravitz S."/>
            <person name="Beeson K."/>
            <person name="Sutton G."/>
            <person name="Rogers Y.-H."/>
            <person name="Friedman R."/>
            <person name="Frazier M."/>
            <person name="Venter J.C."/>
        </authorList>
    </citation>
    <scope>NUCLEOTIDE SEQUENCE [LARGE SCALE GENOMIC DNA]</scope>
    <source>
        <strain evidence="2 3">CCY0110</strain>
    </source>
</reference>
<protein>
    <submittedName>
        <fullName evidence="2">Non-ribosomal peptide synthase</fullName>
    </submittedName>
</protein>
<evidence type="ECO:0000259" key="1">
    <source>
        <dbReference type="Pfam" id="PF00668"/>
    </source>
</evidence>